<protein>
    <submittedName>
        <fullName evidence="1">Uncharacterized protein</fullName>
    </submittedName>
</protein>
<evidence type="ECO:0000313" key="1">
    <source>
        <dbReference type="EMBL" id="KAG9339132.1"/>
    </source>
</evidence>
<dbReference type="Proteomes" id="UP000824540">
    <property type="component" value="Unassembled WGS sequence"/>
</dbReference>
<proteinExistence type="predicted"/>
<evidence type="ECO:0000313" key="2">
    <source>
        <dbReference type="Proteomes" id="UP000824540"/>
    </source>
</evidence>
<name>A0A8T2NNE7_9TELE</name>
<dbReference type="EMBL" id="JAFBMS010000058">
    <property type="protein sequence ID" value="KAG9339132.1"/>
    <property type="molecule type" value="Genomic_DNA"/>
</dbReference>
<accession>A0A8T2NNE7</accession>
<dbReference type="AlphaFoldDB" id="A0A8T2NNE7"/>
<gene>
    <name evidence="1" type="ORF">JZ751_024163</name>
</gene>
<sequence>MKRRDISGLNDNAAYGFDGFGSDRVDEVDGGEVQYDGVDGTEGSQEGLGLLGVRFGFHDVSVLLLLLLHAHHLISVRPAALSGQLLSGGYVPQLLEHAHQVHHDDGGEHRLHGSQSTQHITAVTWQTHTCGNGWNTKPMATTTNSTTRDARSPAICNEHAIAAGHGAGDNKRVEEGAGEVAYAQRNKLL</sequence>
<reference evidence="1" key="1">
    <citation type="thesis" date="2021" institute="BYU ScholarsArchive" country="Provo, UT, USA">
        <title>Applications of and Algorithms for Genome Assembly and Genomic Analyses with an Emphasis on Marine Teleosts.</title>
        <authorList>
            <person name="Pickett B.D."/>
        </authorList>
    </citation>
    <scope>NUCLEOTIDE SEQUENCE</scope>
    <source>
        <strain evidence="1">HI-2016</strain>
    </source>
</reference>
<comment type="caution">
    <text evidence="1">The sequence shown here is derived from an EMBL/GenBank/DDBJ whole genome shotgun (WGS) entry which is preliminary data.</text>
</comment>
<organism evidence="1 2">
    <name type="scientific">Albula glossodonta</name>
    <name type="common">roundjaw bonefish</name>
    <dbReference type="NCBI Taxonomy" id="121402"/>
    <lineage>
        <taxon>Eukaryota</taxon>
        <taxon>Metazoa</taxon>
        <taxon>Chordata</taxon>
        <taxon>Craniata</taxon>
        <taxon>Vertebrata</taxon>
        <taxon>Euteleostomi</taxon>
        <taxon>Actinopterygii</taxon>
        <taxon>Neopterygii</taxon>
        <taxon>Teleostei</taxon>
        <taxon>Albuliformes</taxon>
        <taxon>Albulidae</taxon>
        <taxon>Albula</taxon>
    </lineage>
</organism>
<keyword evidence="2" id="KW-1185">Reference proteome</keyword>